<dbReference type="EMBL" id="JASOOY020000020">
    <property type="protein sequence ID" value="MEO3717251.1"/>
    <property type="molecule type" value="Genomic_DNA"/>
</dbReference>
<evidence type="ECO:0000313" key="3">
    <source>
        <dbReference type="Proteomes" id="UP001223646"/>
    </source>
</evidence>
<dbReference type="Proteomes" id="UP001223646">
    <property type="component" value="Unassembled WGS sequence"/>
</dbReference>
<reference evidence="2" key="2">
    <citation type="submission" date="2024-05" db="EMBL/GenBank/DDBJ databases">
        <authorList>
            <person name="Wolfe A."/>
        </authorList>
    </citation>
    <scope>NUCLEOTIDE SEQUENCE</scope>
    <source>
        <strain evidence="2">UMB1064</strain>
    </source>
</reference>
<evidence type="ECO:0000313" key="2">
    <source>
        <dbReference type="EMBL" id="MEO3717251.1"/>
    </source>
</evidence>
<name>A0AAW9SYZ0_CORAY</name>
<feature type="transmembrane region" description="Helical" evidence="1">
    <location>
        <begin position="29"/>
        <end position="50"/>
    </location>
</feature>
<protein>
    <submittedName>
        <fullName evidence="2">Uncharacterized protein</fullName>
    </submittedName>
</protein>
<evidence type="ECO:0000256" key="1">
    <source>
        <dbReference type="SAM" id="Phobius"/>
    </source>
</evidence>
<accession>A0AAW9SYZ0</accession>
<feature type="transmembrane region" description="Helical" evidence="1">
    <location>
        <begin position="129"/>
        <end position="149"/>
    </location>
</feature>
<feature type="transmembrane region" description="Helical" evidence="1">
    <location>
        <begin position="56"/>
        <end position="75"/>
    </location>
</feature>
<comment type="caution">
    <text evidence="2">The sequence shown here is derived from an EMBL/GenBank/DDBJ whole genome shotgun (WGS) entry which is preliminary data.</text>
</comment>
<sequence>MTERSQHQHSSGSYQDAAERTTKFINSPVRLGTAIGATTAVIALLALLKAHIIGAIGWWIMIALLLVLIGATLFVRQAKTSTKETRPSFFAEPMRESPNDISWNSSISVLLIFPGAWIIAAVAERISSTPIACIVTLVLSAITATCAILPRQFGFLPMATQLPDDFAQRCPYPADSPEARILAVLFTARLRDNYVFFTDQLSYFAMLDDDAVSAALHTLVADKRITITRNNSALTEKGRAREFAQLTDTALAN</sequence>
<feature type="transmembrane region" description="Helical" evidence="1">
    <location>
        <begin position="103"/>
        <end position="123"/>
    </location>
</feature>
<dbReference type="RefSeq" id="WP_284825803.1">
    <property type="nucleotide sequence ID" value="NZ_JASOOY020000020.1"/>
</dbReference>
<organism evidence="2 3">
    <name type="scientific">Corynebacterium amycolatum</name>
    <dbReference type="NCBI Taxonomy" id="43765"/>
    <lineage>
        <taxon>Bacteria</taxon>
        <taxon>Bacillati</taxon>
        <taxon>Actinomycetota</taxon>
        <taxon>Actinomycetes</taxon>
        <taxon>Mycobacteriales</taxon>
        <taxon>Corynebacteriaceae</taxon>
        <taxon>Corynebacterium</taxon>
    </lineage>
</organism>
<gene>
    <name evidence="2" type="ORF">QP460_006585</name>
</gene>
<proteinExistence type="predicted"/>
<keyword evidence="1" id="KW-1133">Transmembrane helix</keyword>
<keyword evidence="1" id="KW-0812">Transmembrane</keyword>
<reference evidence="2" key="1">
    <citation type="submission" date="2023-05" db="EMBL/GenBank/DDBJ databases">
        <authorList>
            <person name="Du J."/>
        </authorList>
    </citation>
    <scope>NUCLEOTIDE SEQUENCE</scope>
    <source>
        <strain evidence="2">UMB1064</strain>
    </source>
</reference>
<keyword evidence="1" id="KW-0472">Membrane</keyword>
<dbReference type="AlphaFoldDB" id="A0AAW9SYZ0"/>